<dbReference type="InterPro" id="IPR022301">
    <property type="entry name" value="Integral_membrane_YjbE"/>
</dbReference>
<evidence type="ECO:0000256" key="3">
    <source>
        <dbReference type="ARBA" id="ARBA00022692"/>
    </source>
</evidence>
<dbReference type="HOGENOM" id="CLU_070543_0_1_9"/>
<accession>F8FDR7</accession>
<reference evidence="7 8" key="2">
    <citation type="journal article" date="2013" name="Genome Announc.">
        <title>Genome Sequence of Growth-Improving Paenibacillus mucilaginosus Strain KNP414.</title>
        <authorList>
            <person name="Lu J.J."/>
            <person name="Wang J.F."/>
            <person name="Hu X.F."/>
        </authorList>
    </citation>
    <scope>NUCLEOTIDE SEQUENCE [LARGE SCALE GENOMIC DNA]</scope>
    <source>
        <strain evidence="7 8">KNP414</strain>
    </source>
</reference>
<dbReference type="KEGG" id="pms:KNP414_04099"/>
<dbReference type="AlphaFoldDB" id="F8FDR7"/>
<comment type="similarity">
    <text evidence="2">Belongs to the TerC family.</text>
</comment>
<protein>
    <recommendedName>
        <fullName evidence="9">Integral membrane protein TerC</fullName>
    </recommendedName>
</protein>
<proteinExistence type="inferred from homology"/>
<gene>
    <name evidence="7" type="ordered locus">KNP414_04099</name>
</gene>
<dbReference type="RefSeq" id="WP_013917788.1">
    <property type="nucleotide sequence ID" value="NC_015690.1"/>
</dbReference>
<dbReference type="EMBL" id="CP002869">
    <property type="protein sequence ID" value="AEI42632.1"/>
    <property type="molecule type" value="Genomic_DNA"/>
</dbReference>
<feature type="transmembrane region" description="Helical" evidence="6">
    <location>
        <begin position="158"/>
        <end position="174"/>
    </location>
</feature>
<feature type="transmembrane region" description="Helical" evidence="6">
    <location>
        <begin position="68"/>
        <end position="85"/>
    </location>
</feature>
<feature type="transmembrane region" description="Helical" evidence="6">
    <location>
        <begin position="6"/>
        <end position="29"/>
    </location>
</feature>
<evidence type="ECO:0000256" key="5">
    <source>
        <dbReference type="ARBA" id="ARBA00023136"/>
    </source>
</evidence>
<dbReference type="InterPro" id="IPR005496">
    <property type="entry name" value="Integral_membrane_TerC"/>
</dbReference>
<comment type="subcellular location">
    <subcellularLocation>
        <location evidence="1">Membrane</location>
        <topology evidence="1">Multi-pass membrane protein</topology>
    </subcellularLocation>
</comment>
<keyword evidence="4 6" id="KW-1133">Transmembrane helix</keyword>
<keyword evidence="3 6" id="KW-0812">Transmembrane</keyword>
<feature type="transmembrane region" description="Helical" evidence="6">
    <location>
        <begin position="105"/>
        <end position="126"/>
    </location>
</feature>
<dbReference type="Proteomes" id="UP000006620">
    <property type="component" value="Chromosome"/>
</dbReference>
<evidence type="ECO:0000256" key="1">
    <source>
        <dbReference type="ARBA" id="ARBA00004141"/>
    </source>
</evidence>
<dbReference type="PATRIC" id="fig|1036673.3.peg.3774"/>
<name>F8FDR7_PAEMK</name>
<evidence type="ECO:0008006" key="9">
    <source>
        <dbReference type="Google" id="ProtNLM"/>
    </source>
</evidence>
<sequence>MWDWLLLFMEIMLINIVLSGDNAVVIALASKNLPAEQRRQAVWWGAFGAIALRIVLTIAAVYILGVPYIHTLGALLLLWIAIKLLTDDEDHANVKEASTLGRAIWTIIVADFVMSLDNVLAIAAKAEGDKAVIILGIGLSVPIIIWGSTVVMKLLKKFPLLVYLGAGILGYTAGEMVIADEAVYHRVFGDLEPHILPLTAALLVIGCGLAKRLLPSRLRET</sequence>
<dbReference type="GO" id="GO:0016020">
    <property type="term" value="C:membrane"/>
    <property type="evidence" value="ECO:0007669"/>
    <property type="project" value="UniProtKB-SubCell"/>
</dbReference>
<dbReference type="Pfam" id="PF03741">
    <property type="entry name" value="TerC"/>
    <property type="match status" value="1"/>
</dbReference>
<reference evidence="8" key="1">
    <citation type="submission" date="2011-06" db="EMBL/GenBank/DDBJ databases">
        <title>Complete genome sequence of Paenibacillus mucilaginosus KNP414.</title>
        <authorList>
            <person name="Wang J."/>
            <person name="Hu S."/>
            <person name="Hu X."/>
            <person name="Zhang B."/>
            <person name="Dong D."/>
            <person name="Zhang S."/>
            <person name="Zhao K."/>
            <person name="Wu D."/>
        </authorList>
    </citation>
    <scope>NUCLEOTIDE SEQUENCE [LARGE SCALE GENOMIC DNA]</scope>
    <source>
        <strain evidence="8">KNP414</strain>
    </source>
</reference>
<dbReference type="PANTHER" id="PTHR30238">
    <property type="entry name" value="MEMBRANE BOUND PREDICTED REDOX MODULATOR"/>
    <property type="match status" value="1"/>
</dbReference>
<evidence type="ECO:0000313" key="8">
    <source>
        <dbReference type="Proteomes" id="UP000006620"/>
    </source>
</evidence>
<evidence type="ECO:0000313" key="7">
    <source>
        <dbReference type="EMBL" id="AEI42632.1"/>
    </source>
</evidence>
<evidence type="ECO:0000256" key="2">
    <source>
        <dbReference type="ARBA" id="ARBA00007511"/>
    </source>
</evidence>
<evidence type="ECO:0000256" key="6">
    <source>
        <dbReference type="SAM" id="Phobius"/>
    </source>
</evidence>
<feature type="transmembrane region" description="Helical" evidence="6">
    <location>
        <begin position="132"/>
        <end position="151"/>
    </location>
</feature>
<dbReference type="NCBIfam" id="TIGR03717">
    <property type="entry name" value="R_switched_YjbE"/>
    <property type="match status" value="1"/>
</dbReference>
<feature type="transmembrane region" description="Helical" evidence="6">
    <location>
        <begin position="194"/>
        <end position="214"/>
    </location>
</feature>
<keyword evidence="5 6" id="KW-0472">Membrane</keyword>
<dbReference type="PANTHER" id="PTHR30238:SF4">
    <property type="entry name" value="SLL1022 PROTEIN"/>
    <property type="match status" value="1"/>
</dbReference>
<evidence type="ECO:0000256" key="4">
    <source>
        <dbReference type="ARBA" id="ARBA00022989"/>
    </source>
</evidence>
<feature type="transmembrane region" description="Helical" evidence="6">
    <location>
        <begin position="41"/>
        <end position="62"/>
    </location>
</feature>
<organism evidence="7 8">
    <name type="scientific">Paenibacillus mucilaginosus (strain KNP414)</name>
    <dbReference type="NCBI Taxonomy" id="1036673"/>
    <lineage>
        <taxon>Bacteria</taxon>
        <taxon>Bacillati</taxon>
        <taxon>Bacillota</taxon>
        <taxon>Bacilli</taxon>
        <taxon>Bacillales</taxon>
        <taxon>Paenibacillaceae</taxon>
        <taxon>Paenibacillus</taxon>
    </lineage>
</organism>